<reference evidence="1" key="2">
    <citation type="journal article" date="2011" name="Microb. Ecol.">
        <title>Taxonomic and Functional Metagenomic Profiling of the Microbial Community in the Anoxic Sediment of a Sub-saline Shallow Lake (Laguna de Carrizo, Central Spain).</title>
        <authorList>
            <person name="Ferrer M."/>
            <person name="Guazzaroni M.E."/>
            <person name="Richter M."/>
            <person name="Garcia-Salamanca A."/>
            <person name="Yarza P."/>
            <person name="Suarez-Suarez A."/>
            <person name="Solano J."/>
            <person name="Alcaide M."/>
            <person name="van Dillewijn P."/>
            <person name="Molina-Henares M.A."/>
            <person name="Lopez-Cortes N."/>
            <person name="Al-Ramahi Y."/>
            <person name="Guerrero C."/>
            <person name="Acosta A."/>
            <person name="de Eugenio L.I."/>
            <person name="Martinez V."/>
            <person name="Marques S."/>
            <person name="Rojo F."/>
            <person name="Santero E."/>
            <person name="Genilloud O."/>
            <person name="Perez-Perez J."/>
            <person name="Rossello-Mora R."/>
            <person name="Ramos J.L."/>
        </authorList>
    </citation>
    <scope>NUCLEOTIDE SEQUENCE</scope>
</reference>
<evidence type="ECO:0000313" key="1">
    <source>
        <dbReference type="EMBL" id="EFK96799.1"/>
    </source>
</evidence>
<comment type="caution">
    <text evidence="1">The sequence shown here is derived from an EMBL/GenBank/DDBJ whole genome shotgun (WGS) entry which is preliminary data.</text>
</comment>
<reference evidence="1" key="1">
    <citation type="submission" date="2010-07" db="EMBL/GenBank/DDBJ databases">
        <authorList>
            <consortium name="CONSOLIDER consortium CSD2007-00005"/>
            <person name="Guazzaroni M.-E."/>
            <person name="Richter M."/>
            <person name="Garcia-Salamanca A."/>
            <person name="Yarza P."/>
            <person name="Ferrer M."/>
        </authorList>
    </citation>
    <scope>NUCLEOTIDE SEQUENCE</scope>
</reference>
<accession>D9PI16</accession>
<organism evidence="1">
    <name type="scientific">sediment metagenome</name>
    <dbReference type="NCBI Taxonomy" id="749907"/>
    <lineage>
        <taxon>unclassified sequences</taxon>
        <taxon>metagenomes</taxon>
        <taxon>ecological metagenomes</taxon>
    </lineage>
</organism>
<sequence>MLARQDSLRVADSLRRAQEELLAIEVARQDSIRRAEEELLANKFHIIVGSFITPEYARTLAEEYTSKGHNVRILQMQGGRFELVSAEAFNNLRQAIDKLKDYQENIVLDAWLYIEK</sequence>
<dbReference type="GO" id="GO:0042834">
    <property type="term" value="F:peptidoglycan binding"/>
    <property type="evidence" value="ECO:0007669"/>
    <property type="project" value="InterPro"/>
</dbReference>
<dbReference type="EMBL" id="ADZX01000400">
    <property type="protein sequence ID" value="EFK96799.1"/>
    <property type="molecule type" value="Genomic_DNA"/>
</dbReference>
<name>D9PI16_9ZZZZ</name>
<gene>
    <name evidence="1" type="ORF">LDC_1170</name>
</gene>
<dbReference type="InterPro" id="IPR036680">
    <property type="entry name" value="SPOR-like_sf"/>
</dbReference>
<dbReference type="AlphaFoldDB" id="D9PI16"/>
<proteinExistence type="predicted"/>
<dbReference type="SUPFAM" id="SSF110997">
    <property type="entry name" value="Sporulation related repeat"/>
    <property type="match status" value="1"/>
</dbReference>
<protein>
    <recommendedName>
        <fullName evidence="2">SPOR domain-containing protein</fullName>
    </recommendedName>
</protein>
<evidence type="ECO:0008006" key="2">
    <source>
        <dbReference type="Google" id="ProtNLM"/>
    </source>
</evidence>